<keyword evidence="3" id="KW-0732">Signal</keyword>
<reference evidence="6 7" key="1">
    <citation type="journal article" date="2018" name="Int. J. Syst. Bacteriol.">
        <title>Oceaniradius stylonemae gen. nov., sp. nov., isolated from a red alga, Stylonema cornu-cervi.</title>
        <authorList>
            <person name="Jeong S."/>
        </authorList>
    </citation>
    <scope>NUCLEOTIDE SEQUENCE [LARGE SCALE GENOMIC DNA]</scope>
    <source>
        <strain evidence="6 7">StC1</strain>
    </source>
</reference>
<comment type="caution">
    <text evidence="6">The sequence shown here is derived from an EMBL/GenBank/DDBJ whole genome shotgun (WGS) entry which is preliminary data.</text>
</comment>
<dbReference type="Proteomes" id="UP000246132">
    <property type="component" value="Unassembled WGS sequence"/>
</dbReference>
<dbReference type="InterPro" id="IPR034718">
    <property type="entry name" value="RlpA"/>
</dbReference>
<dbReference type="OrthoDB" id="9779128at2"/>
<dbReference type="GO" id="GO:0008932">
    <property type="term" value="F:lytic endotransglycosylase activity"/>
    <property type="evidence" value="ECO:0007669"/>
    <property type="project" value="UniProtKB-UniRule"/>
</dbReference>
<comment type="function">
    <text evidence="3">Lytic transglycosylase with a strong preference for naked glycan strands that lack stem peptides.</text>
</comment>
<protein>
    <recommendedName>
        <fullName evidence="3">Endolytic peptidoglycan transglycosylase RlpA</fullName>
        <ecNumber evidence="3">4.2.2.-</ecNumber>
    </recommendedName>
</protein>
<dbReference type="Gene3D" id="2.40.40.10">
    <property type="entry name" value="RlpA-like domain"/>
    <property type="match status" value="1"/>
</dbReference>
<dbReference type="PANTHER" id="PTHR34183:SF8">
    <property type="entry name" value="ENDOLYTIC PEPTIDOGLYCAN TRANSGLYCOSYLASE RLPA-RELATED"/>
    <property type="match status" value="1"/>
</dbReference>
<accession>A0A3A8AKR6</accession>
<evidence type="ECO:0000256" key="2">
    <source>
        <dbReference type="ARBA" id="ARBA00023316"/>
    </source>
</evidence>
<dbReference type="InterPro" id="IPR036908">
    <property type="entry name" value="RlpA-like_sf"/>
</dbReference>
<organism evidence="6 7">
    <name type="scientific">Oceaniradius stylonematis</name>
    <dbReference type="NCBI Taxonomy" id="2184161"/>
    <lineage>
        <taxon>Bacteria</taxon>
        <taxon>Pseudomonadati</taxon>
        <taxon>Pseudomonadota</taxon>
        <taxon>Alphaproteobacteria</taxon>
        <taxon>Hyphomicrobiales</taxon>
        <taxon>Ahrensiaceae</taxon>
        <taxon>Oceaniradius</taxon>
    </lineage>
</organism>
<evidence type="ECO:0000256" key="4">
    <source>
        <dbReference type="RuleBase" id="RU003495"/>
    </source>
</evidence>
<sequence precursor="true">MSIRTVATGAACAAMILSALAAPAPAQAAQQCGKASWYALTSRTASGEMMDPAKMTAAHPSLPFGTRIEVTNRANGRSVTVRVNDRGPFVHGRIVDVSKEAARRLGMVRSGIVPVCISRTG</sequence>
<dbReference type="InterPro" id="IPR012997">
    <property type="entry name" value="RplA"/>
</dbReference>
<feature type="domain" description="RlpA-like protein double-psi beta-barrel" evidence="5">
    <location>
        <begin position="31"/>
        <end position="116"/>
    </location>
</feature>
<proteinExistence type="inferred from homology"/>
<feature type="chain" id="PRO_5018798737" description="Endolytic peptidoglycan transglycosylase RlpA" evidence="3">
    <location>
        <begin position="29"/>
        <end position="121"/>
    </location>
</feature>
<evidence type="ECO:0000256" key="3">
    <source>
        <dbReference type="HAMAP-Rule" id="MF_02071"/>
    </source>
</evidence>
<dbReference type="NCBIfam" id="TIGR00413">
    <property type="entry name" value="rlpA"/>
    <property type="match status" value="1"/>
</dbReference>
<evidence type="ECO:0000313" key="6">
    <source>
        <dbReference type="EMBL" id="RKF07264.1"/>
    </source>
</evidence>
<dbReference type="EC" id="4.2.2.-" evidence="3"/>
<dbReference type="GO" id="GO:0000270">
    <property type="term" value="P:peptidoglycan metabolic process"/>
    <property type="evidence" value="ECO:0007669"/>
    <property type="project" value="UniProtKB-UniRule"/>
</dbReference>
<dbReference type="RefSeq" id="WP_109769353.1">
    <property type="nucleotide sequence ID" value="NZ_OZ252232.1"/>
</dbReference>
<dbReference type="InterPro" id="IPR009009">
    <property type="entry name" value="RlpA-like_DPBB"/>
</dbReference>
<keyword evidence="7" id="KW-1185">Reference proteome</keyword>
<dbReference type="CDD" id="cd22268">
    <property type="entry name" value="DPBB_RlpA-like"/>
    <property type="match status" value="1"/>
</dbReference>
<name>A0A3A8AKR6_9HYPH</name>
<evidence type="ECO:0000256" key="1">
    <source>
        <dbReference type="ARBA" id="ARBA00023239"/>
    </source>
</evidence>
<keyword evidence="1 3" id="KW-0456">Lyase</keyword>
<feature type="signal peptide" evidence="3">
    <location>
        <begin position="1"/>
        <end position="28"/>
    </location>
</feature>
<dbReference type="PANTHER" id="PTHR34183">
    <property type="entry name" value="ENDOLYTIC PEPTIDOGLYCAN TRANSGLYCOSYLASE RLPA"/>
    <property type="match status" value="1"/>
</dbReference>
<dbReference type="SUPFAM" id="SSF50685">
    <property type="entry name" value="Barwin-like endoglucanases"/>
    <property type="match status" value="1"/>
</dbReference>
<evidence type="ECO:0000259" key="5">
    <source>
        <dbReference type="Pfam" id="PF03330"/>
    </source>
</evidence>
<dbReference type="Pfam" id="PF03330">
    <property type="entry name" value="DPBB_1"/>
    <property type="match status" value="1"/>
</dbReference>
<dbReference type="EMBL" id="QFWV02000004">
    <property type="protein sequence ID" value="RKF07264.1"/>
    <property type="molecule type" value="Genomic_DNA"/>
</dbReference>
<dbReference type="GO" id="GO:0071555">
    <property type="term" value="P:cell wall organization"/>
    <property type="evidence" value="ECO:0007669"/>
    <property type="project" value="UniProtKB-KW"/>
</dbReference>
<keyword evidence="2 3" id="KW-0961">Cell wall biogenesis/degradation</keyword>
<comment type="similarity">
    <text evidence="3 4">Belongs to the RlpA family.</text>
</comment>
<gene>
    <name evidence="3" type="primary">rlpA</name>
    <name evidence="6" type="ORF">DEM25_005360</name>
</gene>
<evidence type="ECO:0000313" key="7">
    <source>
        <dbReference type="Proteomes" id="UP000246132"/>
    </source>
</evidence>
<dbReference type="HAMAP" id="MF_02071">
    <property type="entry name" value="RlpA"/>
    <property type="match status" value="1"/>
</dbReference>
<dbReference type="AlphaFoldDB" id="A0A3A8AKR6"/>